<feature type="compositionally biased region" description="Basic and acidic residues" evidence="1">
    <location>
        <begin position="1"/>
        <end position="10"/>
    </location>
</feature>
<sequence>MPKAQKERKPNTTSRRHPFEKKAEKEKKVEKERSPSLTTSIRDPFEENQRHVEFKKSEGSFIGRGRMNRATWNTLNSRGCIEAENLPECDLMNDTHPIFRREAFTNISDDEYERIQPAVTLASRFITEDEYMGFWTHMCTGEVVDDDDRPGYQVIQAATTKKRNKGHKDDGKVRTRHELEEIAIGLTFFMFDEAWSEVNTTRSAESFFDSVCKNCRRRDDLEDGCQPGECVRCEGNEVRHRCYICGEGEQEGPATPYRTTDEQLSQLQVGLNWHILKHIRKTLDDEDWTPSEELRFQMAVATTLVHELVHMFWYWTGRKCWNCEDAEPWWSRAEEPLLETPELGHSWEYWAFGAPIPEAGQLQTDADQGRPNRFHRVQWNYVRETVAAGRDLHGAMSHDFIIPVQYINAWFQESTWRAIAKRGRVAGRPNHNDSVITRVQVKELDSADGSWGLCDYTVERYDYTTLVARGGFIGEGEGDTKFLYGAAKLTTKKLTQAYVDRLAYAFSRKQEKPKQAVKKRRDSGESKPSSKVSKKKSVINGTKTGRVTKR</sequence>
<evidence type="ECO:0000256" key="1">
    <source>
        <dbReference type="SAM" id="MobiDB-lite"/>
    </source>
</evidence>
<dbReference type="EMBL" id="JAPEUY010000006">
    <property type="protein sequence ID" value="KAJ4372053.1"/>
    <property type="molecule type" value="Genomic_DNA"/>
</dbReference>
<dbReference type="AlphaFoldDB" id="A0A9W9CNG7"/>
<comment type="caution">
    <text evidence="2">The sequence shown here is derived from an EMBL/GenBank/DDBJ whole genome shotgun (WGS) entry which is preliminary data.</text>
</comment>
<feature type="compositionally biased region" description="Polar residues" evidence="1">
    <location>
        <begin position="539"/>
        <end position="550"/>
    </location>
</feature>
<evidence type="ECO:0000313" key="3">
    <source>
        <dbReference type="Proteomes" id="UP001140560"/>
    </source>
</evidence>
<feature type="region of interest" description="Disordered" evidence="1">
    <location>
        <begin position="509"/>
        <end position="550"/>
    </location>
</feature>
<accession>A0A9W9CNG7</accession>
<reference evidence="2" key="1">
    <citation type="submission" date="2022-10" db="EMBL/GenBank/DDBJ databases">
        <title>Tapping the CABI collections for fungal endophytes: first genome assemblies for Collariella, Neodidymelliopsis, Ascochyta clinopodiicola, Didymella pomorum, Didymosphaeria variabile, Neocosmospora piperis and Neocucurbitaria cava.</title>
        <authorList>
            <person name="Hill R."/>
        </authorList>
    </citation>
    <scope>NUCLEOTIDE SEQUENCE</scope>
    <source>
        <strain evidence="2">IMI 356814</strain>
    </source>
</reference>
<proteinExistence type="predicted"/>
<dbReference type="OrthoDB" id="3783989at2759"/>
<name>A0A9W9CNG7_9PLEO</name>
<gene>
    <name evidence="2" type="ORF">N0V83_003826</name>
</gene>
<keyword evidence="3" id="KW-1185">Reference proteome</keyword>
<organism evidence="2 3">
    <name type="scientific">Neocucurbitaria cava</name>
    <dbReference type="NCBI Taxonomy" id="798079"/>
    <lineage>
        <taxon>Eukaryota</taxon>
        <taxon>Fungi</taxon>
        <taxon>Dikarya</taxon>
        <taxon>Ascomycota</taxon>
        <taxon>Pezizomycotina</taxon>
        <taxon>Dothideomycetes</taxon>
        <taxon>Pleosporomycetidae</taxon>
        <taxon>Pleosporales</taxon>
        <taxon>Pleosporineae</taxon>
        <taxon>Cucurbitariaceae</taxon>
        <taxon>Neocucurbitaria</taxon>
    </lineage>
</organism>
<evidence type="ECO:0000313" key="2">
    <source>
        <dbReference type="EMBL" id="KAJ4372053.1"/>
    </source>
</evidence>
<feature type="region of interest" description="Disordered" evidence="1">
    <location>
        <begin position="1"/>
        <end position="41"/>
    </location>
</feature>
<dbReference type="Proteomes" id="UP001140560">
    <property type="component" value="Unassembled WGS sequence"/>
</dbReference>
<protein>
    <submittedName>
        <fullName evidence="2">Uncharacterized protein</fullName>
    </submittedName>
</protein>
<feature type="compositionally biased region" description="Basic and acidic residues" evidence="1">
    <location>
        <begin position="20"/>
        <end position="34"/>
    </location>
</feature>